<dbReference type="AlphaFoldDB" id="A0A1F5NS76"/>
<name>A0A1F5NS76_9BACT</name>
<dbReference type="EMBL" id="MFEJ01000008">
    <property type="protein sequence ID" value="OGE80536.1"/>
    <property type="molecule type" value="Genomic_DNA"/>
</dbReference>
<reference evidence="1 2" key="1">
    <citation type="journal article" date="2016" name="Nat. Commun.">
        <title>Thousands of microbial genomes shed light on interconnected biogeochemical processes in an aquifer system.</title>
        <authorList>
            <person name="Anantharaman K."/>
            <person name="Brown C.T."/>
            <person name="Hug L.A."/>
            <person name="Sharon I."/>
            <person name="Castelle C.J."/>
            <person name="Probst A.J."/>
            <person name="Thomas B.C."/>
            <person name="Singh A."/>
            <person name="Wilkins M.J."/>
            <person name="Karaoz U."/>
            <person name="Brodie E.L."/>
            <person name="Williams K.H."/>
            <person name="Hubbard S.S."/>
            <person name="Banfield J.F."/>
        </authorList>
    </citation>
    <scope>NUCLEOTIDE SEQUENCE [LARGE SCALE GENOMIC DNA]</scope>
</reference>
<evidence type="ECO:0000313" key="2">
    <source>
        <dbReference type="Proteomes" id="UP000176233"/>
    </source>
</evidence>
<dbReference type="Proteomes" id="UP000176233">
    <property type="component" value="Unassembled WGS sequence"/>
</dbReference>
<protein>
    <recommendedName>
        <fullName evidence="3">Type II toxin-antitoxin system mRNA interferase toxin, RelE/StbE family</fullName>
    </recommendedName>
</protein>
<sequence>MQIIYSPKFEREYKRLPVKIKQLAEKKEKLFRVNPFDPKLKTHKLSGRLREFWAFSVDYQHRIVFEFATKNLVYFHAVGTHDVYK</sequence>
<accession>A0A1F5NS76</accession>
<dbReference type="InterPro" id="IPR035093">
    <property type="entry name" value="RelE/ParE_toxin_dom_sf"/>
</dbReference>
<dbReference type="Gene3D" id="3.30.2310.20">
    <property type="entry name" value="RelE-like"/>
    <property type="match status" value="1"/>
</dbReference>
<gene>
    <name evidence="1" type="ORF">A2660_00965</name>
</gene>
<evidence type="ECO:0000313" key="1">
    <source>
        <dbReference type="EMBL" id="OGE80536.1"/>
    </source>
</evidence>
<dbReference type="SUPFAM" id="SSF143011">
    <property type="entry name" value="RelE-like"/>
    <property type="match status" value="1"/>
</dbReference>
<evidence type="ECO:0008006" key="3">
    <source>
        <dbReference type="Google" id="ProtNLM"/>
    </source>
</evidence>
<organism evidence="1 2">
    <name type="scientific">Candidatus Doudnabacteria bacterium RIFCSPHIGHO2_01_FULL_45_18</name>
    <dbReference type="NCBI Taxonomy" id="1817823"/>
    <lineage>
        <taxon>Bacteria</taxon>
        <taxon>Candidatus Doudnaibacteriota</taxon>
    </lineage>
</organism>
<comment type="caution">
    <text evidence="1">The sequence shown here is derived from an EMBL/GenBank/DDBJ whole genome shotgun (WGS) entry which is preliminary data.</text>
</comment>
<proteinExistence type="predicted"/>